<feature type="domain" description="vWA-MoxR associated protein N-terminal HTH" evidence="1">
    <location>
        <begin position="1"/>
        <end position="79"/>
    </location>
</feature>
<dbReference type="InterPro" id="IPR058651">
    <property type="entry name" value="HTH_VMAP-M9"/>
</dbReference>
<evidence type="ECO:0000313" key="3">
    <source>
        <dbReference type="Proteomes" id="UP001157439"/>
    </source>
</evidence>
<sequence>MNHQEAKDLLKNLLPEDSLSLIKVEVFRLSWQGKGYNIIAEETGYDHDYVRKSGSLLWQELTELLETSVTKRNFRPLIEAQLNKIQKTVTQIPEYPGAPMLFSSPYYVERTDEEHQAYAQMQRPGSLIRVKGPRKMGKSSLMLRMMDHADELSYKQVILDLQMADSSMLSDLDKLLRWTCLQFANQLGLEDKIDEYWNELIGPKLSCTSYMQDYLLAQGDVVVIAINEVNLIFDYPDVSRDFLALLRSWHEEAKHNKVMQGLRQVLIYSTEVYVQLDLNLSPFNVGLPIELKPFNDEQLSTLAQSYGFNWPADGSIQSPIRVLQTHLGGHPYLTQLVFYTLATKEGFIESPSETLQQVLKEGSESNGLFSDYLQHILVAIMNNQDAMSAFRKIRKDKDAKLSRIEMYQLESLGVVKLQNGQVSTSCKVISDFLASQIG</sequence>
<evidence type="ECO:0000259" key="1">
    <source>
        <dbReference type="Pfam" id="PF26355"/>
    </source>
</evidence>
<comment type="caution">
    <text evidence="2">The sequence shown here is derived from an EMBL/GenBank/DDBJ whole genome shotgun (WGS) entry which is preliminary data.</text>
</comment>
<dbReference type="RefSeq" id="WP_095500062.1">
    <property type="nucleotide sequence ID" value="NZ_BSPO01000001.1"/>
</dbReference>
<reference evidence="2 3" key="1">
    <citation type="journal article" date="2014" name="Int. J. Syst. Evol. Microbiol.">
        <title>Complete genome sequence of Corynebacterium casei LMG S-19264T (=DSM 44701T), isolated from a smear-ripened cheese.</title>
        <authorList>
            <consortium name="US DOE Joint Genome Institute (JGI-PGF)"/>
            <person name="Walter F."/>
            <person name="Albersmeier A."/>
            <person name="Kalinowski J."/>
            <person name="Ruckert C."/>
        </authorList>
    </citation>
    <scope>NUCLEOTIDE SEQUENCE [LARGE SCALE GENOMIC DNA]</scope>
    <source>
        <strain evidence="2 3">NBRC 112785</strain>
    </source>
</reference>
<dbReference type="Gene3D" id="3.40.50.300">
    <property type="entry name" value="P-loop containing nucleotide triphosphate hydrolases"/>
    <property type="match status" value="1"/>
</dbReference>
<evidence type="ECO:0000313" key="2">
    <source>
        <dbReference type="EMBL" id="GLS82436.1"/>
    </source>
</evidence>
<dbReference type="Pfam" id="PF14516">
    <property type="entry name" value="AAA_35"/>
    <property type="match status" value="1"/>
</dbReference>
<dbReference type="Proteomes" id="UP001157439">
    <property type="component" value="Unassembled WGS sequence"/>
</dbReference>
<dbReference type="EMBL" id="BSPO01000001">
    <property type="protein sequence ID" value="GLS82436.1"/>
    <property type="molecule type" value="Genomic_DNA"/>
</dbReference>
<protein>
    <recommendedName>
        <fullName evidence="1">vWA-MoxR associated protein N-terminal HTH domain-containing protein</fullName>
    </recommendedName>
</protein>
<dbReference type="Pfam" id="PF26355">
    <property type="entry name" value="HTH_VMAP-M9"/>
    <property type="match status" value="1"/>
</dbReference>
<keyword evidence="3" id="KW-1185">Reference proteome</keyword>
<accession>A0AA37TV90</accession>
<dbReference type="SUPFAM" id="SSF52540">
    <property type="entry name" value="P-loop containing nucleoside triphosphate hydrolases"/>
    <property type="match status" value="1"/>
</dbReference>
<proteinExistence type="predicted"/>
<dbReference type="AlphaFoldDB" id="A0AA37TV90"/>
<organism evidence="2 3">
    <name type="scientific">Paraferrimonas haliotis</name>
    <dbReference type="NCBI Taxonomy" id="2013866"/>
    <lineage>
        <taxon>Bacteria</taxon>
        <taxon>Pseudomonadati</taxon>
        <taxon>Pseudomonadota</taxon>
        <taxon>Gammaproteobacteria</taxon>
        <taxon>Alteromonadales</taxon>
        <taxon>Ferrimonadaceae</taxon>
        <taxon>Paraferrimonas</taxon>
    </lineage>
</organism>
<dbReference type="InterPro" id="IPR027417">
    <property type="entry name" value="P-loop_NTPase"/>
</dbReference>
<name>A0AA37TV90_9GAMM</name>
<gene>
    <name evidence="2" type="ORF">GCM10007894_04130</name>
</gene>